<keyword evidence="2" id="KW-1185">Reference proteome</keyword>
<accession>A0A7U2QW66</accession>
<dbReference type="Proteomes" id="UP000596276">
    <property type="component" value="Chromosome 3"/>
</dbReference>
<dbReference type="EMBL" id="CP044620">
    <property type="protein sequence ID" value="QRD86562.1"/>
    <property type="molecule type" value="Genomic_DNA"/>
</dbReference>
<organism evidence="1 2">
    <name type="scientific">Aspergillus flavus (strain ATCC 200026 / FGSC A1120 / IAM 13836 / NRRL 3357 / JCM 12722 / SRRC 167)</name>
    <dbReference type="NCBI Taxonomy" id="332952"/>
    <lineage>
        <taxon>Eukaryota</taxon>
        <taxon>Fungi</taxon>
        <taxon>Dikarya</taxon>
        <taxon>Ascomycota</taxon>
        <taxon>Pezizomycotina</taxon>
        <taxon>Eurotiomycetes</taxon>
        <taxon>Eurotiomycetidae</taxon>
        <taxon>Eurotiales</taxon>
        <taxon>Aspergillaceae</taxon>
        <taxon>Aspergillus</taxon>
        <taxon>Aspergillus subgen. Circumdati</taxon>
    </lineage>
</organism>
<dbReference type="VEuPathDB" id="FungiDB:F9C07_7407"/>
<sequence>MLYHSVTIFDPRVISLSGWGQISTKDILLCYSTMRSLRLDAMCKHLGIEVED</sequence>
<evidence type="ECO:0000313" key="1">
    <source>
        <dbReference type="EMBL" id="QRD86562.1"/>
    </source>
</evidence>
<protein>
    <submittedName>
        <fullName evidence="1">Uncharacterized protein</fullName>
    </submittedName>
</protein>
<proteinExistence type="predicted"/>
<reference evidence="2" key="1">
    <citation type="journal article" date="2021" name="G3 (Bethesda)">
        <title>Chromosome assembled and annotated genome sequence of Aspergillus flavus NRRL 3357.</title>
        <authorList>
            <person name="Skerker J.M."/>
            <person name="Pianalto K.M."/>
            <person name="Mondo S.J."/>
            <person name="Yang K."/>
            <person name="Arkin A.P."/>
            <person name="Keller N.P."/>
            <person name="Grigoriev I.V."/>
            <person name="Louise Glass N.L."/>
        </authorList>
    </citation>
    <scope>NUCLEOTIDE SEQUENCE [LARGE SCALE GENOMIC DNA]</scope>
    <source>
        <strain evidence="2">ATCC 200026 / FGSC A1120 / IAM 13836 / NRRL 3357 / JCM 12722 / SRRC 167</strain>
    </source>
</reference>
<name>A0A7U2QW66_ASPFN</name>
<dbReference type="AlphaFoldDB" id="A0A7U2QW66"/>
<gene>
    <name evidence="1" type="ORF">F9C07_7407</name>
</gene>
<evidence type="ECO:0000313" key="2">
    <source>
        <dbReference type="Proteomes" id="UP000596276"/>
    </source>
</evidence>